<dbReference type="EMBL" id="WEGH01000002">
    <property type="protein sequence ID" value="MQY05806.1"/>
    <property type="molecule type" value="Genomic_DNA"/>
</dbReference>
<gene>
    <name evidence="2" type="ORF">ACRB68_38830</name>
</gene>
<dbReference type="SUPFAM" id="SSF53597">
    <property type="entry name" value="Dihydrofolate reductase-like"/>
    <property type="match status" value="1"/>
</dbReference>
<dbReference type="GO" id="GO:0009231">
    <property type="term" value="P:riboflavin biosynthetic process"/>
    <property type="evidence" value="ECO:0007669"/>
    <property type="project" value="InterPro"/>
</dbReference>
<name>A0A7K0BXJ4_9ACTN</name>
<dbReference type="PANTHER" id="PTHR38011">
    <property type="entry name" value="DIHYDROFOLATE REDUCTASE FAMILY PROTEIN (AFU_ORTHOLOGUE AFUA_8G06820)"/>
    <property type="match status" value="1"/>
</dbReference>
<dbReference type="InterPro" id="IPR024072">
    <property type="entry name" value="DHFR-like_dom_sf"/>
</dbReference>
<dbReference type="OrthoDB" id="7342392at2"/>
<organism evidence="2 3">
    <name type="scientific">Actinomadura macrotermitis</name>
    <dbReference type="NCBI Taxonomy" id="2585200"/>
    <lineage>
        <taxon>Bacteria</taxon>
        <taxon>Bacillati</taxon>
        <taxon>Actinomycetota</taxon>
        <taxon>Actinomycetes</taxon>
        <taxon>Streptosporangiales</taxon>
        <taxon>Thermomonosporaceae</taxon>
        <taxon>Actinomadura</taxon>
    </lineage>
</organism>
<dbReference type="Pfam" id="PF01872">
    <property type="entry name" value="RibD_C"/>
    <property type="match status" value="1"/>
</dbReference>
<dbReference type="GO" id="GO:0008703">
    <property type="term" value="F:5-amino-6-(5-phosphoribosylamino)uracil reductase activity"/>
    <property type="evidence" value="ECO:0007669"/>
    <property type="project" value="InterPro"/>
</dbReference>
<dbReference type="Proteomes" id="UP000487268">
    <property type="component" value="Unassembled WGS sequence"/>
</dbReference>
<dbReference type="PANTHER" id="PTHR38011:SF2">
    <property type="entry name" value="BIFUNCTIONAL DEAMINASE-REDUCTASE DOMAIN PROTEIN"/>
    <property type="match status" value="1"/>
</dbReference>
<evidence type="ECO:0000259" key="1">
    <source>
        <dbReference type="Pfam" id="PF01872"/>
    </source>
</evidence>
<evidence type="ECO:0000313" key="3">
    <source>
        <dbReference type="Proteomes" id="UP000487268"/>
    </source>
</evidence>
<dbReference type="RefSeq" id="WP_153534075.1">
    <property type="nucleotide sequence ID" value="NZ_WEGH01000002.1"/>
</dbReference>
<evidence type="ECO:0000313" key="2">
    <source>
        <dbReference type="EMBL" id="MQY05806.1"/>
    </source>
</evidence>
<dbReference type="InterPro" id="IPR050765">
    <property type="entry name" value="Riboflavin_Biosynth_HTPR"/>
</dbReference>
<sequence>MSKVIVYEWMSLDGVAQGPTAPDEDTSGDFEHGGWHVRYFDDMARGDAVRAITGASGFLFGRRTFEQFARYWPDASPEEQVIAEPLNTKPKHVASATLQDPLPWQNSELLKGGVAQAVQALKDQEDGYLLVIGSAGLVHTLLSHDLVDEIRLMIDPVILGSGKRLFGDAAAPRLLELVSTKQTTTGAILATYARTEK</sequence>
<comment type="caution">
    <text evidence="2">The sequence shown here is derived from an EMBL/GenBank/DDBJ whole genome shotgun (WGS) entry which is preliminary data.</text>
</comment>
<proteinExistence type="predicted"/>
<feature type="domain" description="Bacterial bifunctional deaminase-reductase C-terminal" evidence="1">
    <location>
        <begin position="3"/>
        <end position="188"/>
    </location>
</feature>
<dbReference type="Gene3D" id="3.40.430.10">
    <property type="entry name" value="Dihydrofolate Reductase, subunit A"/>
    <property type="match status" value="1"/>
</dbReference>
<dbReference type="InterPro" id="IPR002734">
    <property type="entry name" value="RibDG_C"/>
</dbReference>
<protein>
    <recommendedName>
        <fullName evidence="1">Bacterial bifunctional deaminase-reductase C-terminal domain-containing protein</fullName>
    </recommendedName>
</protein>
<accession>A0A7K0BXJ4</accession>
<reference evidence="2 3" key="1">
    <citation type="submission" date="2019-10" db="EMBL/GenBank/DDBJ databases">
        <title>Actinomadura rubteroloni sp. nov. and Actinomadura macrotermitis sp. nov., isolated from the gut of fungus growing-termite Macrotermes natalensis.</title>
        <authorList>
            <person name="Benndorf R."/>
            <person name="Martin K."/>
            <person name="Kuefner M."/>
            <person name="De Beer W."/>
            <person name="Kaster A.-K."/>
            <person name="Vollmers J."/>
            <person name="Poulsen M."/>
            <person name="Beemelmanns C."/>
        </authorList>
    </citation>
    <scope>NUCLEOTIDE SEQUENCE [LARGE SCALE GENOMIC DNA]</scope>
    <source>
        <strain evidence="2 3">RB68</strain>
    </source>
</reference>
<dbReference type="AlphaFoldDB" id="A0A7K0BXJ4"/>
<keyword evidence="3" id="KW-1185">Reference proteome</keyword>